<proteinExistence type="predicted"/>
<dbReference type="Proteomes" id="UP000755551">
    <property type="component" value="Unassembled WGS sequence"/>
</dbReference>
<evidence type="ECO:0000313" key="2">
    <source>
        <dbReference type="Proteomes" id="UP000755551"/>
    </source>
</evidence>
<organism evidence="1 2">
    <name type="scientific">Marinobacterium weihaiense</name>
    <dbReference type="NCBI Taxonomy" id="2851016"/>
    <lineage>
        <taxon>Bacteria</taxon>
        <taxon>Pseudomonadati</taxon>
        <taxon>Pseudomonadota</taxon>
        <taxon>Gammaproteobacteria</taxon>
        <taxon>Oceanospirillales</taxon>
        <taxon>Oceanospirillaceae</taxon>
        <taxon>Marinobacterium</taxon>
    </lineage>
</organism>
<dbReference type="EMBL" id="JAHQZT010000008">
    <property type="protein sequence ID" value="MBV0933342.1"/>
    <property type="molecule type" value="Genomic_DNA"/>
</dbReference>
<evidence type="ECO:0000313" key="1">
    <source>
        <dbReference type="EMBL" id="MBV0933342.1"/>
    </source>
</evidence>
<comment type="caution">
    <text evidence="1">The sequence shown here is derived from an EMBL/GenBank/DDBJ whole genome shotgun (WGS) entry which is preliminary data.</text>
</comment>
<name>A0ABS6MAM0_9GAMM</name>
<gene>
    <name evidence="1" type="ORF">KTN04_08325</name>
</gene>
<reference evidence="1 2" key="1">
    <citation type="submission" date="2021-06" db="EMBL/GenBank/DDBJ databases">
        <title>Bacterium isolated from marine sediment.</title>
        <authorList>
            <person name="Zhu K.-L."/>
            <person name="Du Z.-J."/>
            <person name="Liang Q.-Y."/>
        </authorList>
    </citation>
    <scope>NUCLEOTIDE SEQUENCE [LARGE SCALE GENOMIC DNA]</scope>
    <source>
        <strain evidence="1 2">A346</strain>
    </source>
</reference>
<keyword evidence="2" id="KW-1185">Reference proteome</keyword>
<accession>A0ABS6MAM0</accession>
<protein>
    <submittedName>
        <fullName evidence="1">Uncharacterized protein</fullName>
    </submittedName>
</protein>
<sequence>MLSLTPEPLTADNLIDQLEMLGGMAVMQRQVLQYSRLEHHFAFCRLSPAALQQRLDEAGEVSGEMRTLMVDAGVAADEARHWHVLATARGLEYRAVSDAEAAFEAHLAAVLGGRYQRVLIALRLSDTRDLVFSDYLV</sequence>
<dbReference type="RefSeq" id="WP_217334760.1">
    <property type="nucleotide sequence ID" value="NZ_JAHQZT010000008.1"/>
</dbReference>